<dbReference type="InterPro" id="IPR059117">
    <property type="entry name" value="APS_kinase_dom"/>
</dbReference>
<keyword evidence="1" id="KW-0808">Transferase</keyword>
<dbReference type="Pfam" id="PF01583">
    <property type="entry name" value="APS_kinase"/>
    <property type="match status" value="1"/>
</dbReference>
<name>A0ABR5A955_9BACL</name>
<dbReference type="PANTHER" id="PTHR42700:SF1">
    <property type="entry name" value="SULFATE ADENYLYLTRANSFERASE"/>
    <property type="match status" value="1"/>
</dbReference>
<evidence type="ECO:0000313" key="4">
    <source>
        <dbReference type="Proteomes" id="UP000054526"/>
    </source>
</evidence>
<evidence type="ECO:0000259" key="2">
    <source>
        <dbReference type="Pfam" id="PF01583"/>
    </source>
</evidence>
<protein>
    <recommendedName>
        <fullName evidence="2">APS kinase domain-containing protein</fullName>
    </recommendedName>
</protein>
<evidence type="ECO:0000313" key="3">
    <source>
        <dbReference type="EMBL" id="KIL37575.1"/>
    </source>
</evidence>
<dbReference type="InterPro" id="IPR050512">
    <property type="entry name" value="Sulf_AdTrans/APS_kinase"/>
</dbReference>
<sequence length="168" mass="19948">MSHGLIIWLTGHSKSGKTTLSKLLYDDLNQRQYKVIRLDSDTLPNGIIKPEAQTWEEKQKLKNENLTFLSKLLFDNGYYVLISSVGRYNSWRELLRREVSRYLEIYLECPLEERMQRDTAGKYESHKTYFHFYEEPKNPDLKLQTNRVTTQKALQLILDLLKERAFIS</sequence>
<gene>
    <name evidence="3" type="ORF">SD71_02905</name>
</gene>
<dbReference type="PANTHER" id="PTHR42700">
    <property type="entry name" value="SULFATE ADENYLYLTRANSFERASE"/>
    <property type="match status" value="1"/>
</dbReference>
<dbReference type="RefSeq" id="WP_041059188.1">
    <property type="nucleotide sequence ID" value="NZ_JXAL01000001.1"/>
</dbReference>
<dbReference type="Gene3D" id="3.40.50.300">
    <property type="entry name" value="P-loop containing nucleotide triphosphate hydrolases"/>
    <property type="match status" value="1"/>
</dbReference>
<organism evidence="3 4">
    <name type="scientific">Cohnella kolymensis</name>
    <dbReference type="NCBI Taxonomy" id="1590652"/>
    <lineage>
        <taxon>Bacteria</taxon>
        <taxon>Bacillati</taxon>
        <taxon>Bacillota</taxon>
        <taxon>Bacilli</taxon>
        <taxon>Bacillales</taxon>
        <taxon>Paenibacillaceae</taxon>
        <taxon>Cohnella</taxon>
    </lineage>
</organism>
<comment type="caution">
    <text evidence="3">The sequence shown here is derived from an EMBL/GenBank/DDBJ whole genome shotgun (WGS) entry which is preliminary data.</text>
</comment>
<dbReference type="Proteomes" id="UP000054526">
    <property type="component" value="Unassembled WGS sequence"/>
</dbReference>
<reference evidence="3 4" key="1">
    <citation type="submission" date="2014-12" db="EMBL/GenBank/DDBJ databases">
        <title>Draft genome sequence of Cohnella kolymensis strain B-2846.</title>
        <authorList>
            <person name="Karlyshev A.V."/>
            <person name="Kudryashova E.B."/>
        </authorList>
    </citation>
    <scope>NUCLEOTIDE SEQUENCE [LARGE SCALE GENOMIC DNA]</scope>
    <source>
        <strain evidence="3 4">VKM B-2846</strain>
    </source>
</reference>
<dbReference type="InterPro" id="IPR027417">
    <property type="entry name" value="P-loop_NTPase"/>
</dbReference>
<dbReference type="EMBL" id="JXAL01000001">
    <property type="protein sequence ID" value="KIL37575.1"/>
    <property type="molecule type" value="Genomic_DNA"/>
</dbReference>
<feature type="domain" description="APS kinase" evidence="2">
    <location>
        <begin position="4"/>
        <end position="143"/>
    </location>
</feature>
<proteinExistence type="predicted"/>
<keyword evidence="4" id="KW-1185">Reference proteome</keyword>
<evidence type="ECO:0000256" key="1">
    <source>
        <dbReference type="ARBA" id="ARBA00022679"/>
    </source>
</evidence>
<dbReference type="SUPFAM" id="SSF52540">
    <property type="entry name" value="P-loop containing nucleoside triphosphate hydrolases"/>
    <property type="match status" value="1"/>
</dbReference>
<accession>A0ABR5A955</accession>